<dbReference type="SUPFAM" id="SSF55821">
    <property type="entry name" value="YrdC/RibB"/>
    <property type="match status" value="1"/>
</dbReference>
<dbReference type="STRING" id="1123237.Salmuc_00452"/>
<name>S9RET8_9RHOB</name>
<dbReference type="GO" id="GO:0005829">
    <property type="term" value="C:cytosol"/>
    <property type="evidence" value="ECO:0007669"/>
    <property type="project" value="TreeGrafter"/>
</dbReference>
<dbReference type="AlphaFoldDB" id="S9RET8"/>
<organism evidence="7 8">
    <name type="scientific">Salipiger mucosus DSM 16094</name>
    <dbReference type="NCBI Taxonomy" id="1123237"/>
    <lineage>
        <taxon>Bacteria</taxon>
        <taxon>Pseudomonadati</taxon>
        <taxon>Pseudomonadota</taxon>
        <taxon>Alphaproteobacteria</taxon>
        <taxon>Rhodobacterales</taxon>
        <taxon>Roseobacteraceae</taxon>
        <taxon>Salipiger</taxon>
    </lineage>
</organism>
<proteinExistence type="predicted"/>
<sequence length="195" mass="19524">MPNDLSPVSMTPDVAPEITDRIADGEVVVVTGVSGGPFMLAAAETVTSEVVNLMATHARGLVGIALRASRADALGLEPQPRRGWKSGPDYTLSIEAAQGTTTGISAEERAITIRAAVFGGAADIVTPGHIFPQVCDGRGTGAGDCALRLVETAGRAPVAVICTMLDASGNVAGSAAARALADRLGLGCTDAGGGE</sequence>
<evidence type="ECO:0000256" key="3">
    <source>
        <dbReference type="ARBA" id="ARBA00012153"/>
    </source>
</evidence>
<comment type="pathway">
    <text evidence="2">Cofactor biosynthesis; riboflavin biosynthesis; 2-hydroxy-3-oxobutyl phosphate from D-ribulose 5-phosphate: step 1/1.</text>
</comment>
<keyword evidence="8" id="KW-1185">Reference proteome</keyword>
<evidence type="ECO:0000256" key="1">
    <source>
        <dbReference type="ARBA" id="ARBA00002284"/>
    </source>
</evidence>
<evidence type="ECO:0000313" key="8">
    <source>
        <dbReference type="Proteomes" id="UP000015347"/>
    </source>
</evidence>
<protein>
    <recommendedName>
        <fullName evidence="4">3,4-dihydroxy-2-butanone 4-phosphate synthase</fullName>
        <ecNumber evidence="3">4.1.99.12</ecNumber>
    </recommendedName>
</protein>
<evidence type="ECO:0000313" key="7">
    <source>
        <dbReference type="EMBL" id="EPX76620.1"/>
    </source>
</evidence>
<dbReference type="GO" id="GO:0003935">
    <property type="term" value="F:GTP cyclohydrolase II activity"/>
    <property type="evidence" value="ECO:0007669"/>
    <property type="project" value="TreeGrafter"/>
</dbReference>
<dbReference type="GO" id="GO:0008686">
    <property type="term" value="F:3,4-dihydroxy-2-butanone-4-phosphate synthase activity"/>
    <property type="evidence" value="ECO:0007669"/>
    <property type="project" value="UniProtKB-EC"/>
</dbReference>
<dbReference type="HOGENOM" id="CLU_1395445_0_0_5"/>
<dbReference type="eggNOG" id="COG0108">
    <property type="taxonomic scope" value="Bacteria"/>
</dbReference>
<gene>
    <name evidence="7" type="ORF">Salmuc_00452</name>
</gene>
<evidence type="ECO:0000256" key="4">
    <source>
        <dbReference type="ARBA" id="ARBA00018836"/>
    </source>
</evidence>
<evidence type="ECO:0000256" key="2">
    <source>
        <dbReference type="ARBA" id="ARBA00004904"/>
    </source>
</evidence>
<dbReference type="PANTHER" id="PTHR21327">
    <property type="entry name" value="GTP CYCLOHYDROLASE II-RELATED"/>
    <property type="match status" value="1"/>
</dbReference>
<evidence type="ECO:0000256" key="5">
    <source>
        <dbReference type="ARBA" id="ARBA00022619"/>
    </source>
</evidence>
<dbReference type="InterPro" id="IPR017945">
    <property type="entry name" value="DHBP_synth_RibB-like_a/b_dom"/>
</dbReference>
<dbReference type="InterPro" id="IPR000422">
    <property type="entry name" value="DHBP_synthase_RibB"/>
</dbReference>
<dbReference type="PANTHER" id="PTHR21327:SF18">
    <property type="entry name" value="3,4-DIHYDROXY-2-BUTANONE 4-PHOSPHATE SYNTHASE"/>
    <property type="match status" value="1"/>
</dbReference>
<accession>S9RET8</accession>
<dbReference type="Proteomes" id="UP000015347">
    <property type="component" value="Unassembled WGS sequence"/>
</dbReference>
<keyword evidence="7" id="KW-0456">Lyase</keyword>
<dbReference type="GO" id="GO:0009231">
    <property type="term" value="P:riboflavin biosynthetic process"/>
    <property type="evidence" value="ECO:0007669"/>
    <property type="project" value="UniProtKB-UniPathway"/>
</dbReference>
<comment type="caution">
    <text evidence="7">The sequence shown here is derived from an EMBL/GenBank/DDBJ whole genome shotgun (WGS) entry which is preliminary data.</text>
</comment>
<dbReference type="EMBL" id="APVH01000046">
    <property type="protein sequence ID" value="EPX76620.1"/>
    <property type="molecule type" value="Genomic_DNA"/>
</dbReference>
<dbReference type="UniPathway" id="UPA00275">
    <property type="reaction ID" value="UER00399"/>
</dbReference>
<dbReference type="Gene3D" id="3.90.870.10">
    <property type="entry name" value="DHBP synthase"/>
    <property type="match status" value="1"/>
</dbReference>
<evidence type="ECO:0000256" key="6">
    <source>
        <dbReference type="ARBA" id="ARBA00022723"/>
    </source>
</evidence>
<dbReference type="Pfam" id="PF00926">
    <property type="entry name" value="DHBP_synthase"/>
    <property type="match status" value="1"/>
</dbReference>
<keyword evidence="6" id="KW-0479">Metal-binding</keyword>
<dbReference type="GO" id="GO:0046872">
    <property type="term" value="F:metal ion binding"/>
    <property type="evidence" value="ECO:0007669"/>
    <property type="project" value="UniProtKB-KW"/>
</dbReference>
<reference evidence="8" key="1">
    <citation type="journal article" date="2014" name="Stand. Genomic Sci.">
        <title>Genome sequence of the exopolysaccharide-producing Salipiger mucosus type strain (DSM 16094(T)), a moderately halophilic member of the Roseobacter clade.</title>
        <authorList>
            <person name="Riedel T."/>
            <person name="Spring S."/>
            <person name="Fiebig A."/>
            <person name="Petersen J."/>
            <person name="Kyrpides N.C."/>
            <person name="Goker M."/>
            <person name="Klenk H.P."/>
        </authorList>
    </citation>
    <scope>NUCLEOTIDE SEQUENCE [LARGE SCALE GENOMIC DNA]</scope>
    <source>
        <strain evidence="8">DSM 16094</strain>
    </source>
</reference>
<keyword evidence="5" id="KW-0686">Riboflavin biosynthesis</keyword>
<comment type="function">
    <text evidence="1">Catalyzes the conversion of D-ribulose 5-phosphate to formate and 3,4-dihydroxy-2-butanone 4-phosphate.</text>
</comment>
<keyword evidence="7" id="KW-0378">Hydrolase</keyword>
<dbReference type="EC" id="4.1.99.12" evidence="3"/>